<feature type="domain" description="G" evidence="1">
    <location>
        <begin position="55"/>
        <end position="73"/>
    </location>
</feature>
<dbReference type="InterPro" id="IPR027417">
    <property type="entry name" value="P-loop_NTPase"/>
</dbReference>
<proteinExistence type="predicted"/>
<evidence type="ECO:0000313" key="2">
    <source>
        <dbReference type="EMBL" id="KAK4795024.1"/>
    </source>
</evidence>
<dbReference type="SUPFAM" id="SSF52540">
    <property type="entry name" value="P-loop containing nucleoside triphosphate hydrolases"/>
    <property type="match status" value="1"/>
</dbReference>
<accession>A0AAN7LYV1</accession>
<name>A0AAN7LYV1_TRANT</name>
<dbReference type="Gene3D" id="3.40.50.300">
    <property type="entry name" value="P-loop containing nucleotide triphosphate hydrolases"/>
    <property type="match status" value="1"/>
</dbReference>
<dbReference type="GO" id="GO:0005525">
    <property type="term" value="F:GTP binding"/>
    <property type="evidence" value="ECO:0007669"/>
    <property type="project" value="InterPro"/>
</dbReference>
<dbReference type="InterPro" id="IPR006073">
    <property type="entry name" value="GTP-bd"/>
</dbReference>
<dbReference type="Proteomes" id="UP001346149">
    <property type="component" value="Unassembled WGS sequence"/>
</dbReference>
<evidence type="ECO:0000259" key="1">
    <source>
        <dbReference type="Pfam" id="PF01926"/>
    </source>
</evidence>
<keyword evidence="3" id="KW-1185">Reference proteome</keyword>
<organism evidence="2 3">
    <name type="scientific">Trapa natans</name>
    <name type="common">Water chestnut</name>
    <dbReference type="NCBI Taxonomy" id="22666"/>
    <lineage>
        <taxon>Eukaryota</taxon>
        <taxon>Viridiplantae</taxon>
        <taxon>Streptophyta</taxon>
        <taxon>Embryophyta</taxon>
        <taxon>Tracheophyta</taxon>
        <taxon>Spermatophyta</taxon>
        <taxon>Magnoliopsida</taxon>
        <taxon>eudicotyledons</taxon>
        <taxon>Gunneridae</taxon>
        <taxon>Pentapetalae</taxon>
        <taxon>rosids</taxon>
        <taxon>malvids</taxon>
        <taxon>Myrtales</taxon>
        <taxon>Lythraceae</taxon>
        <taxon>Trapa</taxon>
    </lineage>
</organism>
<dbReference type="Pfam" id="PF01926">
    <property type="entry name" value="MMR_HSR1"/>
    <property type="match status" value="1"/>
</dbReference>
<dbReference type="EMBL" id="JAXQNO010000007">
    <property type="protein sequence ID" value="KAK4795024.1"/>
    <property type="molecule type" value="Genomic_DNA"/>
</dbReference>
<protein>
    <recommendedName>
        <fullName evidence="1">G domain-containing protein</fullName>
    </recommendedName>
</protein>
<sequence length="159" mass="17102">MARVACNPLIPVAHAVFPVKSRLSDLSTTRLYMPPTFGLNRRFSSASRISMSLKAGIVGLPNVGKSTLFNAVVSCLLGCGSPDLYLAMSWSPPIRFTVSFSSLLNPSLSSLLLPGCLLLYLQADTAFKDYICGIDARKTLLICLTCLTLGLGYFLTCNS</sequence>
<dbReference type="AlphaFoldDB" id="A0AAN7LYV1"/>
<comment type="caution">
    <text evidence="2">The sequence shown here is derived from an EMBL/GenBank/DDBJ whole genome shotgun (WGS) entry which is preliminary data.</text>
</comment>
<reference evidence="2 3" key="1">
    <citation type="journal article" date="2023" name="Hortic Res">
        <title>Pangenome of water caltrop reveals structural variations and asymmetric subgenome divergence after allopolyploidization.</title>
        <authorList>
            <person name="Zhang X."/>
            <person name="Chen Y."/>
            <person name="Wang L."/>
            <person name="Yuan Y."/>
            <person name="Fang M."/>
            <person name="Shi L."/>
            <person name="Lu R."/>
            <person name="Comes H.P."/>
            <person name="Ma Y."/>
            <person name="Chen Y."/>
            <person name="Huang G."/>
            <person name="Zhou Y."/>
            <person name="Zheng Z."/>
            <person name="Qiu Y."/>
        </authorList>
    </citation>
    <scope>NUCLEOTIDE SEQUENCE [LARGE SCALE GENOMIC DNA]</scope>
    <source>
        <strain evidence="2">F231</strain>
    </source>
</reference>
<gene>
    <name evidence="2" type="ORF">SAY86_013018</name>
</gene>
<evidence type="ECO:0000313" key="3">
    <source>
        <dbReference type="Proteomes" id="UP001346149"/>
    </source>
</evidence>